<feature type="transmembrane region" description="Helical" evidence="10">
    <location>
        <begin position="87"/>
        <end position="111"/>
    </location>
</feature>
<keyword evidence="3" id="KW-0813">Transport</keyword>
<dbReference type="NCBIfam" id="TIGR01352">
    <property type="entry name" value="tonB_Cterm"/>
    <property type="match status" value="1"/>
</dbReference>
<dbReference type="GO" id="GO:0015031">
    <property type="term" value="P:protein transport"/>
    <property type="evidence" value="ECO:0007669"/>
    <property type="project" value="UniProtKB-KW"/>
</dbReference>
<sequence>MEAILNYTLKVGISMLALYLFYYALLRLSNNFKFNRLYLLLAPSVALLLPLLTRPTILARQAFLGENLLAIQLGQVTVGAGQPTIPWALTLPMALTGLYFAGVAFVLVKLITQLWRLHQTKNQATLTSEIAHAKVYLMPDSYPTFAFGKYVFLSTEQSKLNAAEQQQVLAHELAHVKYGHTKDVLLYELYTAILWFHPAVWLLRQELRNVHEYQADAEVVQEHQVQTYTSLLSREALFNMGLPVGSYFTKPQVLLRLRMLQQKGQQAGWLRPLLALPLLACLAFVMARQQASADPVSETPEKYEKPYTYVENMPRFEGGESEMLKFLGQNTRYPEQAKKRQIEGLVVVSFVVRKDGSLDEISIVKPLEESLDAEALRVVALMEGKWQPGSQDGRNVPVRYTLPMRFSIR</sequence>
<dbReference type="InterPro" id="IPR037682">
    <property type="entry name" value="TonB_C"/>
</dbReference>
<dbReference type="GO" id="GO:0055085">
    <property type="term" value="P:transmembrane transport"/>
    <property type="evidence" value="ECO:0007669"/>
    <property type="project" value="InterPro"/>
</dbReference>
<evidence type="ECO:0000256" key="4">
    <source>
        <dbReference type="ARBA" id="ARBA00022475"/>
    </source>
</evidence>
<name>A0A399SHJ7_9BACT</name>
<evidence type="ECO:0000256" key="8">
    <source>
        <dbReference type="ARBA" id="ARBA00022989"/>
    </source>
</evidence>
<dbReference type="Pfam" id="PF03544">
    <property type="entry name" value="TonB_C"/>
    <property type="match status" value="1"/>
</dbReference>
<dbReference type="Proteomes" id="UP000266005">
    <property type="component" value="Unassembled WGS sequence"/>
</dbReference>
<comment type="similarity">
    <text evidence="2">Belongs to the TonB family.</text>
</comment>
<comment type="subcellular location">
    <subcellularLocation>
        <location evidence="1">Cell inner membrane</location>
        <topology evidence="1">Single-pass membrane protein</topology>
        <orientation evidence="1">Periplasmic side</orientation>
    </subcellularLocation>
</comment>
<keyword evidence="7" id="KW-0653">Protein transport</keyword>
<feature type="transmembrane region" description="Helical" evidence="10">
    <location>
        <begin position="6"/>
        <end position="25"/>
    </location>
</feature>
<keyword evidence="9 10" id="KW-0472">Membrane</keyword>
<dbReference type="OrthoDB" id="1039448at2"/>
<dbReference type="RefSeq" id="WP_119430620.1">
    <property type="nucleotide sequence ID" value="NZ_QWGE01000001.1"/>
</dbReference>
<evidence type="ECO:0000313" key="12">
    <source>
        <dbReference type="EMBL" id="RIJ42738.1"/>
    </source>
</evidence>
<dbReference type="InterPro" id="IPR008756">
    <property type="entry name" value="Peptidase_M56"/>
</dbReference>
<dbReference type="Pfam" id="PF05569">
    <property type="entry name" value="Peptidase_M56"/>
    <property type="match status" value="1"/>
</dbReference>
<dbReference type="SUPFAM" id="SSF74653">
    <property type="entry name" value="TolA/TonB C-terminal domain"/>
    <property type="match status" value="1"/>
</dbReference>
<evidence type="ECO:0000259" key="11">
    <source>
        <dbReference type="PROSITE" id="PS52015"/>
    </source>
</evidence>
<gene>
    <name evidence="12" type="ORF">D1627_02505</name>
</gene>
<dbReference type="CDD" id="cd07341">
    <property type="entry name" value="M56_BlaR1_MecR1_like"/>
    <property type="match status" value="1"/>
</dbReference>
<evidence type="ECO:0000313" key="13">
    <source>
        <dbReference type="Proteomes" id="UP000266005"/>
    </source>
</evidence>
<keyword evidence="5" id="KW-0997">Cell inner membrane</keyword>
<dbReference type="InterPro" id="IPR006260">
    <property type="entry name" value="TonB/TolA_C"/>
</dbReference>
<evidence type="ECO:0000256" key="7">
    <source>
        <dbReference type="ARBA" id="ARBA00022927"/>
    </source>
</evidence>
<dbReference type="PROSITE" id="PS52015">
    <property type="entry name" value="TONB_CTD"/>
    <property type="match status" value="1"/>
</dbReference>
<dbReference type="PANTHER" id="PTHR33446:SF2">
    <property type="entry name" value="PROTEIN TONB"/>
    <property type="match status" value="1"/>
</dbReference>
<keyword evidence="4" id="KW-1003">Cell membrane</keyword>
<feature type="transmembrane region" description="Helical" evidence="10">
    <location>
        <begin position="37"/>
        <end position="57"/>
    </location>
</feature>
<organism evidence="12 13">
    <name type="scientific">Pontibacter oryzae</name>
    <dbReference type="NCBI Taxonomy" id="2304593"/>
    <lineage>
        <taxon>Bacteria</taxon>
        <taxon>Pseudomonadati</taxon>
        <taxon>Bacteroidota</taxon>
        <taxon>Cytophagia</taxon>
        <taxon>Cytophagales</taxon>
        <taxon>Hymenobacteraceae</taxon>
        <taxon>Pontibacter</taxon>
    </lineage>
</organism>
<evidence type="ECO:0000256" key="6">
    <source>
        <dbReference type="ARBA" id="ARBA00022692"/>
    </source>
</evidence>
<comment type="caution">
    <text evidence="12">The sequence shown here is derived from an EMBL/GenBank/DDBJ whole genome shotgun (WGS) entry which is preliminary data.</text>
</comment>
<dbReference type="AlphaFoldDB" id="A0A399SHJ7"/>
<feature type="domain" description="TonB C-terminal" evidence="11">
    <location>
        <begin position="318"/>
        <end position="409"/>
    </location>
</feature>
<evidence type="ECO:0000256" key="9">
    <source>
        <dbReference type="ARBA" id="ARBA00023136"/>
    </source>
</evidence>
<evidence type="ECO:0000256" key="5">
    <source>
        <dbReference type="ARBA" id="ARBA00022519"/>
    </source>
</evidence>
<dbReference type="EMBL" id="QWGE01000001">
    <property type="protein sequence ID" value="RIJ42738.1"/>
    <property type="molecule type" value="Genomic_DNA"/>
</dbReference>
<dbReference type="GO" id="GO:0098797">
    <property type="term" value="C:plasma membrane protein complex"/>
    <property type="evidence" value="ECO:0007669"/>
    <property type="project" value="TreeGrafter"/>
</dbReference>
<keyword evidence="8 10" id="KW-1133">Transmembrane helix</keyword>
<dbReference type="PANTHER" id="PTHR33446">
    <property type="entry name" value="PROTEIN TONB-RELATED"/>
    <property type="match status" value="1"/>
</dbReference>
<keyword evidence="6 10" id="KW-0812">Transmembrane</keyword>
<feature type="transmembrane region" description="Helical" evidence="10">
    <location>
        <begin position="268"/>
        <end position="287"/>
    </location>
</feature>
<evidence type="ECO:0000256" key="10">
    <source>
        <dbReference type="SAM" id="Phobius"/>
    </source>
</evidence>
<protein>
    <submittedName>
        <fullName evidence="12">M56 family peptidase</fullName>
    </submittedName>
</protein>
<accession>A0A399SHJ7</accession>
<evidence type="ECO:0000256" key="1">
    <source>
        <dbReference type="ARBA" id="ARBA00004383"/>
    </source>
</evidence>
<dbReference type="Gene3D" id="3.30.1150.10">
    <property type="match status" value="1"/>
</dbReference>
<dbReference type="InterPro" id="IPR051045">
    <property type="entry name" value="TonB-dependent_transducer"/>
</dbReference>
<proteinExistence type="inferred from homology"/>
<evidence type="ECO:0000256" key="3">
    <source>
        <dbReference type="ARBA" id="ARBA00022448"/>
    </source>
</evidence>
<keyword evidence="13" id="KW-1185">Reference proteome</keyword>
<dbReference type="GO" id="GO:0031992">
    <property type="term" value="F:energy transducer activity"/>
    <property type="evidence" value="ECO:0007669"/>
    <property type="project" value="TreeGrafter"/>
</dbReference>
<reference evidence="13" key="1">
    <citation type="submission" date="2018-08" db="EMBL/GenBank/DDBJ databases">
        <title>Mucilaginibacter sp. MYSH2.</title>
        <authorList>
            <person name="Seo T."/>
        </authorList>
    </citation>
    <scope>NUCLEOTIDE SEQUENCE [LARGE SCALE GENOMIC DNA]</scope>
    <source>
        <strain evidence="13">KIRAN</strain>
    </source>
</reference>
<evidence type="ECO:0000256" key="2">
    <source>
        <dbReference type="ARBA" id="ARBA00006555"/>
    </source>
</evidence>